<evidence type="ECO:0000313" key="8">
    <source>
        <dbReference type="VGNC" id="VGNC:18495"/>
    </source>
</evidence>
<dbReference type="GeneTree" id="ENSGT00940000153378"/>
<dbReference type="FunFam" id="2.10.60.10:FF:000003">
    <property type="entry name" value="lymphocyte antigen 6E isoform X1"/>
    <property type="match status" value="1"/>
</dbReference>
<dbReference type="PANTHER" id="PTHR16983">
    <property type="entry name" value="UPAR/LY6 DOMAIN-CONTAINING PROTEIN"/>
    <property type="match status" value="1"/>
</dbReference>
<reference evidence="6" key="3">
    <citation type="submission" date="2025-09" db="UniProtKB">
        <authorList>
            <consortium name="Ensembl"/>
        </authorList>
    </citation>
    <scope>IDENTIFICATION</scope>
    <source>
        <strain evidence="6">Thoroughbred</strain>
    </source>
</reference>
<evidence type="ECO:0000256" key="3">
    <source>
        <dbReference type="ARBA" id="ARBA00022729"/>
    </source>
</evidence>
<organism evidence="6 7">
    <name type="scientific">Equus caballus</name>
    <name type="common">Horse</name>
    <dbReference type="NCBI Taxonomy" id="9796"/>
    <lineage>
        <taxon>Eukaryota</taxon>
        <taxon>Metazoa</taxon>
        <taxon>Chordata</taxon>
        <taxon>Craniata</taxon>
        <taxon>Vertebrata</taxon>
        <taxon>Euteleostomi</taxon>
        <taxon>Mammalia</taxon>
        <taxon>Eutheria</taxon>
        <taxon>Laurasiatheria</taxon>
        <taxon>Perissodactyla</taxon>
        <taxon>Equidae</taxon>
        <taxon>Equus</taxon>
    </lineage>
</organism>
<dbReference type="Bgee" id="ENSECAG00000010834">
    <property type="expression patterns" value="Expressed in gluteus medius and 19 other cell types or tissues"/>
</dbReference>
<evidence type="ECO:0000256" key="2">
    <source>
        <dbReference type="ARBA" id="ARBA00022622"/>
    </source>
</evidence>
<sequence>MSRVDISGISIPGRGNSKDKGLSWRGKWPSSVPGLAPGVGNRIQSRARTRASERADQAAPSGMKALTAVLLALLLCRQPGSGQVQDEEDEDTDLEVEDFEDNEDEDEDEEEASMTAGSRGTALLRCYSCQALHGEERCNQTQSCILRQAFCKTLLSHGNTELGPLTTYSAWCADMCQPINKTVEETVITMTCCQSNLCNVPPWQDPLGRGAGSPQGSPTTVAPALLLGLLASRQAMGS</sequence>
<dbReference type="GO" id="GO:0098552">
    <property type="term" value="C:side of membrane"/>
    <property type="evidence" value="ECO:0007669"/>
    <property type="project" value="UniProtKB-KW"/>
</dbReference>
<dbReference type="PANTHER" id="PTHR16983:SF12">
    <property type="entry name" value="GLYCOSYLPHOSPHATIDYLINOSITOL-ANCHORED HIGH DENSITY LIPOPROTEIN-BINDING PROTEIN 1"/>
    <property type="match status" value="1"/>
</dbReference>
<dbReference type="Proteomes" id="UP000002281">
    <property type="component" value="Chromosome 9"/>
</dbReference>
<dbReference type="GO" id="GO:0035478">
    <property type="term" value="F:chylomicron binding"/>
    <property type="evidence" value="ECO:0000318"/>
    <property type="project" value="GO_Central"/>
</dbReference>
<feature type="region of interest" description="Disordered" evidence="4">
    <location>
        <begin position="81"/>
        <end position="117"/>
    </location>
</feature>
<dbReference type="HOGENOM" id="CLU_102231_0_0_1"/>
<evidence type="ECO:0000313" key="7">
    <source>
        <dbReference type="Proteomes" id="UP000002281"/>
    </source>
</evidence>
<dbReference type="InterPro" id="IPR051110">
    <property type="entry name" value="Ly-6/neurotoxin-like_GPI-ap"/>
</dbReference>
<dbReference type="AlphaFoldDB" id="F6T0H2"/>
<dbReference type="GO" id="GO:0005886">
    <property type="term" value="C:plasma membrane"/>
    <property type="evidence" value="ECO:0000318"/>
    <property type="project" value="GO_Central"/>
</dbReference>
<dbReference type="SUPFAM" id="SSF57302">
    <property type="entry name" value="Snake toxin-like"/>
    <property type="match status" value="1"/>
</dbReference>
<keyword evidence="2" id="KW-0325">Glycoprotein</keyword>
<dbReference type="PROSITE" id="PS00983">
    <property type="entry name" value="LY6_UPAR"/>
    <property type="match status" value="1"/>
</dbReference>
<dbReference type="GO" id="GO:0035473">
    <property type="term" value="F:lipase binding"/>
    <property type="evidence" value="ECO:0000318"/>
    <property type="project" value="GO_Central"/>
</dbReference>
<evidence type="ECO:0000259" key="5">
    <source>
        <dbReference type="Pfam" id="PF00087"/>
    </source>
</evidence>
<dbReference type="PaxDb" id="9796-ENSECAP00000008688"/>
<keyword evidence="2" id="KW-0449">Lipoprotein</keyword>
<evidence type="ECO:0000313" key="6">
    <source>
        <dbReference type="Ensembl" id="ENSECAP00000008688.2"/>
    </source>
</evidence>
<dbReference type="InterPro" id="IPR035076">
    <property type="entry name" value="Toxin/TOLIP"/>
</dbReference>
<keyword evidence="3" id="KW-0732">Signal</keyword>
<keyword evidence="2" id="KW-0472">Membrane</keyword>
<accession>F6T0H2</accession>
<dbReference type="STRING" id="9796.ENSECAP00000008688"/>
<dbReference type="Gene3D" id="2.10.60.10">
    <property type="entry name" value="CD59"/>
    <property type="match status" value="1"/>
</dbReference>
<proteinExistence type="predicted"/>
<name>F6T0H2_HORSE</name>
<gene>
    <name evidence="8" type="primary">GPIHBP1</name>
</gene>
<reference evidence="6 7" key="1">
    <citation type="journal article" date="2009" name="Science">
        <title>Genome sequence, comparative analysis, and population genetics of the domestic horse.</title>
        <authorList>
            <consortium name="Broad Institute Genome Sequencing Platform"/>
            <consortium name="Broad Institute Whole Genome Assembly Team"/>
            <person name="Wade C.M."/>
            <person name="Giulotto E."/>
            <person name="Sigurdsson S."/>
            <person name="Zoli M."/>
            <person name="Gnerre S."/>
            <person name="Imsland F."/>
            <person name="Lear T.L."/>
            <person name="Adelson D.L."/>
            <person name="Bailey E."/>
            <person name="Bellone R.R."/>
            <person name="Bloecker H."/>
            <person name="Distl O."/>
            <person name="Edgar R.C."/>
            <person name="Garber M."/>
            <person name="Leeb T."/>
            <person name="Mauceli E."/>
            <person name="MacLeod J.N."/>
            <person name="Penedo M.C.T."/>
            <person name="Raison J.M."/>
            <person name="Sharpe T."/>
            <person name="Vogel J."/>
            <person name="Andersson L."/>
            <person name="Antczak D.F."/>
            <person name="Biagi T."/>
            <person name="Binns M.M."/>
            <person name="Chowdhary B.P."/>
            <person name="Coleman S.J."/>
            <person name="Della Valle G."/>
            <person name="Fryc S."/>
            <person name="Guerin G."/>
            <person name="Hasegawa T."/>
            <person name="Hill E.W."/>
            <person name="Jurka J."/>
            <person name="Kiialainen A."/>
            <person name="Lindgren G."/>
            <person name="Liu J."/>
            <person name="Magnani E."/>
            <person name="Mickelson J.R."/>
            <person name="Murray J."/>
            <person name="Nergadze S.G."/>
            <person name="Onofrio R."/>
            <person name="Pedroni S."/>
            <person name="Piras M.F."/>
            <person name="Raudsepp T."/>
            <person name="Rocchi M."/>
            <person name="Roeed K.H."/>
            <person name="Ryder O.A."/>
            <person name="Searle S."/>
            <person name="Skow L."/>
            <person name="Swinburne J.E."/>
            <person name="Syvaenen A.C."/>
            <person name="Tozaki T."/>
            <person name="Valberg S.J."/>
            <person name="Vaudin M."/>
            <person name="White J.R."/>
            <person name="Zody M.C."/>
            <person name="Lander E.S."/>
            <person name="Lindblad-Toh K."/>
        </authorList>
    </citation>
    <scope>NUCLEOTIDE SEQUENCE [LARGE SCALE GENOMIC DNA]</scope>
    <source>
        <strain evidence="6 7">Thoroughbred</strain>
    </source>
</reference>
<protein>
    <submittedName>
        <fullName evidence="6">Glycosylphosphatidylinositol anchored high density lipoprotein binding protein 1</fullName>
    </submittedName>
</protein>
<feature type="compositionally biased region" description="Acidic residues" evidence="4">
    <location>
        <begin position="85"/>
        <end position="112"/>
    </location>
</feature>
<reference evidence="6" key="2">
    <citation type="submission" date="2025-08" db="UniProtKB">
        <authorList>
            <consortium name="Ensembl"/>
        </authorList>
    </citation>
    <scope>IDENTIFICATION</scope>
    <source>
        <strain evidence="6">Thoroughbred</strain>
    </source>
</reference>
<dbReference type="VGNC" id="VGNC:18495">
    <property type="gene designation" value="GPIHBP1"/>
</dbReference>
<evidence type="ECO:0000256" key="1">
    <source>
        <dbReference type="ARBA" id="ARBA00004589"/>
    </source>
</evidence>
<keyword evidence="2" id="KW-0336">GPI-anchor</keyword>
<dbReference type="GO" id="GO:0070328">
    <property type="term" value="P:triglyceride homeostasis"/>
    <property type="evidence" value="ECO:0000318"/>
    <property type="project" value="GO_Central"/>
</dbReference>
<dbReference type="InterPro" id="IPR018363">
    <property type="entry name" value="CD59_antigen_CS"/>
</dbReference>
<evidence type="ECO:0000256" key="4">
    <source>
        <dbReference type="SAM" id="MobiDB-lite"/>
    </source>
</evidence>
<dbReference type="Ensembl" id="ENSECAT00000011151.4">
    <property type="protein sequence ID" value="ENSECAP00000008688.2"/>
    <property type="gene ID" value="ENSECAG00000010834.4"/>
</dbReference>
<dbReference type="InterPro" id="IPR045860">
    <property type="entry name" value="Snake_toxin-like_sf"/>
</dbReference>
<dbReference type="FunCoup" id="F6T0H2">
    <property type="interactions" value="10"/>
</dbReference>
<keyword evidence="7" id="KW-1185">Reference proteome</keyword>
<comment type="subcellular location">
    <subcellularLocation>
        <location evidence="1">Membrane</location>
        <topology evidence="1">Lipid-anchor</topology>
        <topology evidence="1">GPI-anchor</topology>
    </subcellularLocation>
</comment>
<dbReference type="CDD" id="cd23575">
    <property type="entry name" value="TFP_LU_ECD_GPIHBP1"/>
    <property type="match status" value="1"/>
</dbReference>
<feature type="region of interest" description="Disordered" evidence="4">
    <location>
        <begin position="1"/>
        <end position="60"/>
    </location>
</feature>
<feature type="domain" description="Snake toxin/toxin-like" evidence="5">
    <location>
        <begin position="124"/>
        <end position="199"/>
    </location>
</feature>
<dbReference type="Pfam" id="PF00087">
    <property type="entry name" value="Toxin_TOLIP"/>
    <property type="match status" value="1"/>
</dbReference>
<dbReference type="InParanoid" id="F6T0H2"/>